<dbReference type="EMBL" id="GG730061">
    <property type="protein sequence ID" value="EEZ92660.1"/>
    <property type="molecule type" value="Genomic_DNA"/>
</dbReference>
<gene>
    <name evidence="2" type="ORF">BJBARM4_0744</name>
</gene>
<evidence type="ECO:0000256" key="1">
    <source>
        <dbReference type="SAM" id="Phobius"/>
    </source>
</evidence>
<evidence type="ECO:0000313" key="3">
    <source>
        <dbReference type="Proteomes" id="UP000009375"/>
    </source>
</evidence>
<keyword evidence="1" id="KW-1133">Transmembrane helix</keyword>
<sequence length="113" mass="12150">MCIFGALVVLNDYIGFILGVTIALALVLTKYISTRAALYKSIYNKKEKDTISSMVSRGTGAAVMAALPISYAIKGTGAFIDITFAVIFATIFLNSILISIVNKTKYKGEKENG</sequence>
<name>D2EG52_PARA4</name>
<dbReference type="AlphaFoldDB" id="D2EG52"/>
<keyword evidence="1" id="KW-0812">Transmembrane</keyword>
<accession>D2EG52</accession>
<organism evidence="2 3">
    <name type="scientific">Candidatus Parvarchaeum acidiphilum ARMAN-4</name>
    <dbReference type="NCBI Taxonomy" id="662760"/>
    <lineage>
        <taxon>Archaea</taxon>
        <taxon>Candidatus Parvarchaeota</taxon>
        <taxon>Candidatus Parvarchaeum</taxon>
    </lineage>
</organism>
<dbReference type="Proteomes" id="UP000009375">
    <property type="component" value="Unassembled WGS sequence"/>
</dbReference>
<keyword evidence="1" id="KW-0472">Membrane</keyword>
<reference evidence="2 3" key="1">
    <citation type="journal article" date="2010" name="Proc. Natl. Acad. Sci. U.S.A.">
        <title>Enigmatic, ultrasmall, uncultivated Archaea.</title>
        <authorList>
            <person name="Baker B.J."/>
            <person name="Comolli L.R."/>
            <person name="Dick G.J."/>
            <person name="Hauser L.J."/>
            <person name="Hyatt D."/>
            <person name="Dill B.D."/>
            <person name="Land M.L."/>
            <person name="Verberkmoes N.C."/>
            <person name="Hettich R.L."/>
            <person name="Banfield J.F."/>
        </authorList>
    </citation>
    <scope>NUCLEOTIDE SEQUENCE [LARGE SCALE GENOMIC DNA]</scope>
</reference>
<proteinExistence type="predicted"/>
<feature type="transmembrane region" description="Helical" evidence="1">
    <location>
        <begin position="79"/>
        <end position="101"/>
    </location>
</feature>
<evidence type="ECO:0000313" key="2">
    <source>
        <dbReference type="EMBL" id="EEZ92660.1"/>
    </source>
</evidence>
<protein>
    <submittedName>
        <fullName evidence="2">Uncharacterized protein</fullName>
    </submittedName>
</protein>
<feature type="transmembrane region" description="Helical" evidence="1">
    <location>
        <begin position="13"/>
        <end position="33"/>
    </location>
</feature>